<dbReference type="EMBL" id="BSFK01000016">
    <property type="protein sequence ID" value="GLK77993.1"/>
    <property type="molecule type" value="Genomic_DNA"/>
</dbReference>
<evidence type="ECO:0000313" key="2">
    <source>
        <dbReference type="Proteomes" id="UP001143364"/>
    </source>
</evidence>
<protein>
    <submittedName>
        <fullName evidence="1">Uncharacterized protein</fullName>
    </submittedName>
</protein>
<proteinExistence type="predicted"/>
<accession>A0A9W6JM25</accession>
<dbReference type="Proteomes" id="UP001143364">
    <property type="component" value="Unassembled WGS sequence"/>
</dbReference>
<keyword evidence="2" id="KW-1185">Reference proteome</keyword>
<dbReference type="AlphaFoldDB" id="A0A9W6JM25"/>
<organism evidence="1 2">
    <name type="scientific">Methylopila jiangsuensis</name>
    <dbReference type="NCBI Taxonomy" id="586230"/>
    <lineage>
        <taxon>Bacteria</taxon>
        <taxon>Pseudomonadati</taxon>
        <taxon>Pseudomonadota</taxon>
        <taxon>Alphaproteobacteria</taxon>
        <taxon>Hyphomicrobiales</taxon>
        <taxon>Methylopilaceae</taxon>
        <taxon>Methylopila</taxon>
    </lineage>
</organism>
<name>A0A9W6JM25_9HYPH</name>
<gene>
    <name evidence="1" type="ORF">GCM10008171_32470</name>
</gene>
<comment type="caution">
    <text evidence="1">The sequence shown here is derived from an EMBL/GenBank/DDBJ whole genome shotgun (WGS) entry which is preliminary data.</text>
</comment>
<reference evidence="1" key="1">
    <citation type="journal article" date="2014" name="Int. J. Syst. Evol. Microbiol.">
        <title>Complete genome sequence of Corynebacterium casei LMG S-19264T (=DSM 44701T), isolated from a smear-ripened cheese.</title>
        <authorList>
            <consortium name="US DOE Joint Genome Institute (JGI-PGF)"/>
            <person name="Walter F."/>
            <person name="Albersmeier A."/>
            <person name="Kalinowski J."/>
            <person name="Ruckert C."/>
        </authorList>
    </citation>
    <scope>NUCLEOTIDE SEQUENCE</scope>
    <source>
        <strain evidence="1">VKM B-2555</strain>
    </source>
</reference>
<dbReference type="RefSeq" id="WP_271205816.1">
    <property type="nucleotide sequence ID" value="NZ_BSFK01000016.1"/>
</dbReference>
<reference evidence="1" key="2">
    <citation type="submission" date="2023-01" db="EMBL/GenBank/DDBJ databases">
        <authorList>
            <person name="Sun Q."/>
            <person name="Evtushenko L."/>
        </authorList>
    </citation>
    <scope>NUCLEOTIDE SEQUENCE</scope>
    <source>
        <strain evidence="1">VKM B-2555</strain>
    </source>
</reference>
<sequence length="114" mass="12626">MQPHQLAYNDMLSALAANRPPRLDVRAHSLDLEDMAGHVRLTIQPMLAYFDALLWQADASTPCADKPRDDGQTDNDAVLAALADAFEETILARFRALTDRARGGELEHRLEAAE</sequence>
<evidence type="ECO:0000313" key="1">
    <source>
        <dbReference type="EMBL" id="GLK77993.1"/>
    </source>
</evidence>